<dbReference type="AlphaFoldDB" id="A0ABC8V2D1"/>
<dbReference type="EMBL" id="CAUOFW020010010">
    <property type="protein sequence ID" value="CAK9187493.1"/>
    <property type="molecule type" value="Genomic_DNA"/>
</dbReference>
<comment type="caution">
    <text evidence="2">The sequence shown here is derived from an EMBL/GenBank/DDBJ whole genome shotgun (WGS) entry which is preliminary data.</text>
</comment>
<accession>A0ABC8V2D1</accession>
<evidence type="ECO:0000313" key="3">
    <source>
        <dbReference type="Proteomes" id="UP001642360"/>
    </source>
</evidence>
<feature type="compositionally biased region" description="Polar residues" evidence="1">
    <location>
        <begin position="36"/>
        <end position="48"/>
    </location>
</feature>
<organism evidence="2 3">
    <name type="scientific">Ilex paraguariensis</name>
    <name type="common">yerba mate</name>
    <dbReference type="NCBI Taxonomy" id="185542"/>
    <lineage>
        <taxon>Eukaryota</taxon>
        <taxon>Viridiplantae</taxon>
        <taxon>Streptophyta</taxon>
        <taxon>Embryophyta</taxon>
        <taxon>Tracheophyta</taxon>
        <taxon>Spermatophyta</taxon>
        <taxon>Magnoliopsida</taxon>
        <taxon>eudicotyledons</taxon>
        <taxon>Gunneridae</taxon>
        <taxon>Pentapetalae</taxon>
        <taxon>asterids</taxon>
        <taxon>campanulids</taxon>
        <taxon>Aquifoliales</taxon>
        <taxon>Aquifoliaceae</taxon>
        <taxon>Ilex</taxon>
    </lineage>
</organism>
<feature type="non-terminal residue" evidence="2">
    <location>
        <position position="94"/>
    </location>
</feature>
<gene>
    <name evidence="2" type="ORF">ILEXP_LOCUS58050</name>
</gene>
<dbReference type="Proteomes" id="UP001642360">
    <property type="component" value="Unassembled WGS sequence"/>
</dbReference>
<sequence>MSLSIASSPQAAIPFGLSSRVGGRGTGRCAWPSSPDDPSSGATSSSNGRFHPGTRTWTRPIAASGRGACGNACKVCTKSRLESSTHSGQILRWR</sequence>
<evidence type="ECO:0000313" key="2">
    <source>
        <dbReference type="EMBL" id="CAK9187493.1"/>
    </source>
</evidence>
<feature type="compositionally biased region" description="Polar residues" evidence="1">
    <location>
        <begin position="1"/>
        <end position="10"/>
    </location>
</feature>
<feature type="region of interest" description="Disordered" evidence="1">
    <location>
        <begin position="1"/>
        <end position="61"/>
    </location>
</feature>
<reference evidence="2 3" key="1">
    <citation type="submission" date="2024-02" db="EMBL/GenBank/DDBJ databases">
        <authorList>
            <person name="Vignale AGUSTIN F."/>
            <person name="Sosa J E."/>
            <person name="Modenutti C."/>
        </authorList>
    </citation>
    <scope>NUCLEOTIDE SEQUENCE [LARGE SCALE GENOMIC DNA]</scope>
</reference>
<protein>
    <submittedName>
        <fullName evidence="2">Uncharacterized protein</fullName>
    </submittedName>
</protein>
<proteinExistence type="predicted"/>
<keyword evidence="3" id="KW-1185">Reference proteome</keyword>
<name>A0ABC8V2D1_9AQUA</name>
<evidence type="ECO:0000256" key="1">
    <source>
        <dbReference type="SAM" id="MobiDB-lite"/>
    </source>
</evidence>